<sequence>MTDEDSLSSDSDMLSKDVMNLFIFESDESDFDSFFKLLLNLIIIQGSPGICLLPDWLLFLVNTGFPFLNAFLQLLTTCLVKEEDSFIDVFFRSCGVCTRSVLLLNCI</sequence>
<dbReference type="Proteomes" id="UP000887116">
    <property type="component" value="Unassembled WGS sequence"/>
</dbReference>
<name>A0A8X6JCU0_TRICU</name>
<keyword evidence="2" id="KW-1185">Reference proteome</keyword>
<reference evidence="1" key="1">
    <citation type="submission" date="2020-07" db="EMBL/GenBank/DDBJ databases">
        <title>Multicomponent nature underlies the extraordinary mechanical properties of spider dragline silk.</title>
        <authorList>
            <person name="Kono N."/>
            <person name="Nakamura H."/>
            <person name="Mori M."/>
            <person name="Yoshida Y."/>
            <person name="Ohtoshi R."/>
            <person name="Malay A.D."/>
            <person name="Moran D.A.P."/>
            <person name="Tomita M."/>
            <person name="Numata K."/>
            <person name="Arakawa K."/>
        </authorList>
    </citation>
    <scope>NUCLEOTIDE SEQUENCE</scope>
</reference>
<gene>
    <name evidence="1" type="ORF">TNCT_53311</name>
</gene>
<evidence type="ECO:0000313" key="2">
    <source>
        <dbReference type="Proteomes" id="UP000887116"/>
    </source>
</evidence>
<dbReference type="EMBL" id="BMAO01039318">
    <property type="protein sequence ID" value="GFR30555.1"/>
    <property type="molecule type" value="Genomic_DNA"/>
</dbReference>
<comment type="caution">
    <text evidence="1">The sequence shown here is derived from an EMBL/GenBank/DDBJ whole genome shotgun (WGS) entry which is preliminary data.</text>
</comment>
<evidence type="ECO:0000313" key="1">
    <source>
        <dbReference type="EMBL" id="GFR30555.1"/>
    </source>
</evidence>
<protein>
    <submittedName>
        <fullName evidence="1">Uncharacterized protein</fullName>
    </submittedName>
</protein>
<proteinExistence type="predicted"/>
<organism evidence="1 2">
    <name type="scientific">Trichonephila clavata</name>
    <name type="common">Joro spider</name>
    <name type="synonym">Nephila clavata</name>
    <dbReference type="NCBI Taxonomy" id="2740835"/>
    <lineage>
        <taxon>Eukaryota</taxon>
        <taxon>Metazoa</taxon>
        <taxon>Ecdysozoa</taxon>
        <taxon>Arthropoda</taxon>
        <taxon>Chelicerata</taxon>
        <taxon>Arachnida</taxon>
        <taxon>Araneae</taxon>
        <taxon>Araneomorphae</taxon>
        <taxon>Entelegynae</taxon>
        <taxon>Araneoidea</taxon>
        <taxon>Nephilidae</taxon>
        <taxon>Trichonephila</taxon>
    </lineage>
</organism>
<dbReference type="AlphaFoldDB" id="A0A8X6JCU0"/>
<accession>A0A8X6JCU0</accession>